<feature type="domain" description="OmpR/PhoB-type" evidence="11">
    <location>
        <begin position="132"/>
        <end position="226"/>
    </location>
</feature>
<proteinExistence type="predicted"/>
<dbReference type="InterPro" id="IPR039420">
    <property type="entry name" value="WalR-like"/>
</dbReference>
<feature type="DNA-binding region" description="OmpR/PhoB-type" evidence="9">
    <location>
        <begin position="132"/>
        <end position="226"/>
    </location>
</feature>
<evidence type="ECO:0000256" key="3">
    <source>
        <dbReference type="ARBA" id="ARBA00023012"/>
    </source>
</evidence>
<dbReference type="InterPro" id="IPR016032">
    <property type="entry name" value="Sig_transdc_resp-reg_C-effctor"/>
</dbReference>
<dbReference type="FunFam" id="3.40.50.2300:FF:000001">
    <property type="entry name" value="DNA-binding response regulator PhoB"/>
    <property type="match status" value="1"/>
</dbReference>
<evidence type="ECO:0000256" key="8">
    <source>
        <dbReference type="PROSITE-ProRule" id="PRU00169"/>
    </source>
</evidence>
<dbReference type="GO" id="GO:0005829">
    <property type="term" value="C:cytosol"/>
    <property type="evidence" value="ECO:0007669"/>
    <property type="project" value="TreeGrafter"/>
</dbReference>
<evidence type="ECO:0000256" key="1">
    <source>
        <dbReference type="ARBA" id="ARBA00013332"/>
    </source>
</evidence>
<sequence>MKANSRILIVDDEQDIIELLEYNLTKEGYDVRTANNGLKAIEEAKDFLPQLILMDIMMPKMDGVESCRKIREIPKLKESYIIFLTARSEEFSEIAAFEAGADDFITKPIKPRALISRVSAFFRRGTKNTNEKESVVIKDLVIDRSSYTVMKGPDKIILPKKEFELLYFLANRPNTVFNRDELLKNIWGTDVYVVPRTVDVHIRKVREKIGEDYITTIKGIGYKFAIDE</sequence>
<evidence type="ECO:0000256" key="4">
    <source>
        <dbReference type="ARBA" id="ARBA00023015"/>
    </source>
</evidence>
<dbReference type="InterPro" id="IPR001789">
    <property type="entry name" value="Sig_transdc_resp-reg_receiver"/>
</dbReference>
<dbReference type="GO" id="GO:0000156">
    <property type="term" value="F:phosphorelay response regulator activity"/>
    <property type="evidence" value="ECO:0007669"/>
    <property type="project" value="TreeGrafter"/>
</dbReference>
<reference evidence="12 13" key="1">
    <citation type="journal article" date="2007" name="Appl. Environ. Microbiol.">
        <title>Genome sequence of the cellulolytic gliding bacterium Cytophaga hutchinsonii.</title>
        <authorList>
            <person name="Xie G."/>
            <person name="Bruce D.C."/>
            <person name="Challacombe J.F."/>
            <person name="Chertkov O."/>
            <person name="Detter J.C."/>
            <person name="Gilna P."/>
            <person name="Han C.S."/>
            <person name="Lucas S."/>
            <person name="Misra M."/>
            <person name="Myers G.L."/>
            <person name="Richardson P."/>
            <person name="Tapia R."/>
            <person name="Thayer N."/>
            <person name="Thompson L.S."/>
            <person name="Brettin T.S."/>
            <person name="Henrissat B."/>
            <person name="Wilson D.B."/>
            <person name="McBride M.J."/>
        </authorList>
    </citation>
    <scope>NUCLEOTIDE SEQUENCE [LARGE SCALE GENOMIC DNA]</scope>
    <source>
        <strain evidence="13">ATCC 33406 / DSM 1761 / CIP 103989 / NBRC 15051 / NCIMB 9469 / D465</strain>
    </source>
</reference>
<dbReference type="PANTHER" id="PTHR48111:SF40">
    <property type="entry name" value="PHOSPHATE REGULON TRANSCRIPTIONAL REGULATORY PROTEIN PHOB"/>
    <property type="match status" value="1"/>
</dbReference>
<dbReference type="SMART" id="SM00448">
    <property type="entry name" value="REC"/>
    <property type="match status" value="1"/>
</dbReference>
<dbReference type="SUPFAM" id="SSF46894">
    <property type="entry name" value="C-terminal effector domain of the bipartite response regulators"/>
    <property type="match status" value="1"/>
</dbReference>
<dbReference type="InterPro" id="IPR036388">
    <property type="entry name" value="WH-like_DNA-bd_sf"/>
</dbReference>
<dbReference type="InterPro" id="IPR001867">
    <property type="entry name" value="OmpR/PhoB-type_DNA-bd"/>
</dbReference>
<organism evidence="12 13">
    <name type="scientific">Cytophaga hutchinsonii (strain ATCC 33406 / DSM 1761 / CIP 103989 / NBRC 15051 / NCIMB 9469 / D465)</name>
    <dbReference type="NCBI Taxonomy" id="269798"/>
    <lineage>
        <taxon>Bacteria</taxon>
        <taxon>Pseudomonadati</taxon>
        <taxon>Bacteroidota</taxon>
        <taxon>Cytophagia</taxon>
        <taxon>Cytophagales</taxon>
        <taxon>Cytophagaceae</taxon>
        <taxon>Cytophaga</taxon>
    </lineage>
</organism>
<dbReference type="Pfam" id="PF00072">
    <property type="entry name" value="Response_reg"/>
    <property type="match status" value="1"/>
</dbReference>
<dbReference type="KEGG" id="chu:CHU_3042"/>
<dbReference type="Gene3D" id="3.40.50.2300">
    <property type="match status" value="1"/>
</dbReference>
<dbReference type="InterPro" id="IPR011006">
    <property type="entry name" value="CheY-like_superfamily"/>
</dbReference>
<keyword evidence="3" id="KW-0902">Two-component regulatory system</keyword>
<feature type="modified residue" description="4-aspartylphosphate" evidence="8">
    <location>
        <position position="55"/>
    </location>
</feature>
<dbReference type="FunFam" id="1.10.10.10:FF:000018">
    <property type="entry name" value="DNA-binding response regulator ResD"/>
    <property type="match status" value="1"/>
</dbReference>
<accession>A0A6N4SVC2</accession>
<keyword evidence="12" id="KW-0808">Transferase</keyword>
<evidence type="ECO:0000256" key="2">
    <source>
        <dbReference type="ARBA" id="ARBA00022553"/>
    </source>
</evidence>
<dbReference type="PANTHER" id="PTHR48111">
    <property type="entry name" value="REGULATOR OF RPOS"/>
    <property type="match status" value="1"/>
</dbReference>
<evidence type="ECO:0000259" key="10">
    <source>
        <dbReference type="PROSITE" id="PS50110"/>
    </source>
</evidence>
<keyword evidence="5 9" id="KW-0238">DNA-binding</keyword>
<dbReference type="Pfam" id="PF00486">
    <property type="entry name" value="Trans_reg_C"/>
    <property type="match status" value="1"/>
</dbReference>
<comment type="function">
    <text evidence="7">This protein is a positive regulator for the phosphate regulon. Transcription of this operon is positively regulated by PhoB and PhoR when phosphate is limited.</text>
</comment>
<dbReference type="Gene3D" id="1.10.10.10">
    <property type="entry name" value="Winged helix-like DNA-binding domain superfamily/Winged helix DNA-binding domain"/>
    <property type="match status" value="1"/>
</dbReference>
<evidence type="ECO:0000256" key="6">
    <source>
        <dbReference type="ARBA" id="ARBA00023163"/>
    </source>
</evidence>
<keyword evidence="4" id="KW-0805">Transcription regulation</keyword>
<dbReference type="SMART" id="SM00862">
    <property type="entry name" value="Trans_reg_C"/>
    <property type="match status" value="1"/>
</dbReference>
<dbReference type="GO" id="GO:0006355">
    <property type="term" value="P:regulation of DNA-templated transcription"/>
    <property type="evidence" value="ECO:0007669"/>
    <property type="project" value="InterPro"/>
</dbReference>
<name>A0A6N4SVC2_CYTH3</name>
<dbReference type="AlphaFoldDB" id="A0A6N4SVC2"/>
<keyword evidence="13" id="KW-1185">Reference proteome</keyword>
<evidence type="ECO:0000256" key="9">
    <source>
        <dbReference type="PROSITE-ProRule" id="PRU01091"/>
    </source>
</evidence>
<evidence type="ECO:0000313" key="12">
    <source>
        <dbReference type="EMBL" id="ABG60283.1"/>
    </source>
</evidence>
<dbReference type="Proteomes" id="UP000001822">
    <property type="component" value="Chromosome"/>
</dbReference>
<protein>
    <recommendedName>
        <fullName evidence="1">Phosphate regulon transcriptional regulatory protein PhoB</fullName>
    </recommendedName>
</protein>
<evidence type="ECO:0000256" key="7">
    <source>
        <dbReference type="ARBA" id="ARBA00024735"/>
    </source>
</evidence>
<dbReference type="GO" id="GO:0000976">
    <property type="term" value="F:transcription cis-regulatory region binding"/>
    <property type="evidence" value="ECO:0007669"/>
    <property type="project" value="TreeGrafter"/>
</dbReference>
<dbReference type="GO" id="GO:0016740">
    <property type="term" value="F:transferase activity"/>
    <property type="evidence" value="ECO:0007669"/>
    <property type="project" value="UniProtKB-KW"/>
</dbReference>
<evidence type="ECO:0000259" key="11">
    <source>
        <dbReference type="PROSITE" id="PS51755"/>
    </source>
</evidence>
<dbReference type="PROSITE" id="PS51755">
    <property type="entry name" value="OMPR_PHOB"/>
    <property type="match status" value="1"/>
</dbReference>
<dbReference type="PROSITE" id="PS50110">
    <property type="entry name" value="RESPONSE_REGULATORY"/>
    <property type="match status" value="1"/>
</dbReference>
<dbReference type="RefSeq" id="WP_011586393.1">
    <property type="nucleotide sequence ID" value="NC_008255.1"/>
</dbReference>
<keyword evidence="2 8" id="KW-0597">Phosphoprotein</keyword>
<dbReference type="OrthoDB" id="9790442at2"/>
<evidence type="ECO:0000313" key="13">
    <source>
        <dbReference type="Proteomes" id="UP000001822"/>
    </source>
</evidence>
<dbReference type="CDD" id="cd00383">
    <property type="entry name" value="trans_reg_C"/>
    <property type="match status" value="1"/>
</dbReference>
<dbReference type="GO" id="GO:0032993">
    <property type="term" value="C:protein-DNA complex"/>
    <property type="evidence" value="ECO:0007669"/>
    <property type="project" value="TreeGrafter"/>
</dbReference>
<feature type="domain" description="Response regulatory" evidence="10">
    <location>
        <begin position="6"/>
        <end position="122"/>
    </location>
</feature>
<dbReference type="EMBL" id="CP000383">
    <property type="protein sequence ID" value="ABG60283.1"/>
    <property type="molecule type" value="Genomic_DNA"/>
</dbReference>
<keyword evidence="6" id="KW-0804">Transcription</keyword>
<dbReference type="SUPFAM" id="SSF52172">
    <property type="entry name" value="CheY-like"/>
    <property type="match status" value="1"/>
</dbReference>
<evidence type="ECO:0000256" key="5">
    <source>
        <dbReference type="ARBA" id="ARBA00023125"/>
    </source>
</evidence>
<gene>
    <name evidence="12" type="ordered locus">CHU_3042</name>
</gene>